<dbReference type="InterPro" id="IPR050900">
    <property type="entry name" value="Transposase_IS3/IS150/IS904"/>
</dbReference>
<reference evidence="1 2" key="1">
    <citation type="submission" date="2020-05" db="EMBL/GenBank/DDBJ databases">
        <title>Horizontal transmission and recombination maintain forever young bacterial symbiont genomes.</title>
        <authorList>
            <person name="Russell S.L."/>
            <person name="Pepper-Tunick E."/>
            <person name="Svedberg J."/>
            <person name="Byrne A."/>
            <person name="Ruelas Castillo J."/>
            <person name="Vollmers C."/>
            <person name="Beinart R.A."/>
            <person name="Corbett-Detig R."/>
        </authorList>
    </citation>
    <scope>NUCLEOTIDE SEQUENCE [LARGE SCALE GENOMIC DNA]</scope>
    <source>
        <strain evidence="1">4727-3</strain>
    </source>
</reference>
<proteinExistence type="predicted"/>
<dbReference type="PANTHER" id="PTHR46889:SF4">
    <property type="entry name" value="TRANSPOSASE INSO FOR INSERTION SEQUENCE ELEMENT IS911B-RELATED"/>
    <property type="match status" value="1"/>
</dbReference>
<protein>
    <submittedName>
        <fullName evidence="1">DDE-type integrase/transposase/recombinase</fullName>
    </submittedName>
</protein>
<dbReference type="GO" id="GO:0003676">
    <property type="term" value="F:nucleic acid binding"/>
    <property type="evidence" value="ECO:0007669"/>
    <property type="project" value="InterPro"/>
</dbReference>
<evidence type="ECO:0000313" key="2">
    <source>
        <dbReference type="Proteomes" id="UP000537890"/>
    </source>
</evidence>
<accession>A0A7Z0MQ11</accession>
<comment type="caution">
    <text evidence="1">The sequence shown here is derived from an EMBL/GenBank/DDBJ whole genome shotgun (WGS) entry which is preliminary data.</text>
</comment>
<dbReference type="Proteomes" id="UP000537890">
    <property type="component" value="Unassembled WGS sequence"/>
</dbReference>
<dbReference type="Gene3D" id="3.30.420.10">
    <property type="entry name" value="Ribonuclease H-like superfamily/Ribonuclease H"/>
    <property type="match status" value="1"/>
</dbReference>
<evidence type="ECO:0000313" key="1">
    <source>
        <dbReference type="EMBL" id="NYT47237.1"/>
    </source>
</evidence>
<sequence>MVICERHYVSEHCKCLFGEKPAPGILHHSGRGSQYASYEYRQHLDIMQMQQSMSRKGNCWDNAPTERFFRSLKHEELNYENFRTKGGVAIFAKACFGHPSPSKRQKLNATAMPSAPRFVLVTTSRPNRGSEHWLQMT</sequence>
<name>A0A7Z0MQ11_9GAMM</name>
<dbReference type="PANTHER" id="PTHR46889">
    <property type="entry name" value="TRANSPOSASE INSF FOR INSERTION SEQUENCE IS3B-RELATED"/>
    <property type="match status" value="1"/>
</dbReference>
<dbReference type="InterPro" id="IPR012337">
    <property type="entry name" value="RNaseH-like_sf"/>
</dbReference>
<dbReference type="EMBL" id="JACCHS010000108">
    <property type="protein sequence ID" value="NYT47237.1"/>
    <property type="molecule type" value="Genomic_DNA"/>
</dbReference>
<dbReference type="InterPro" id="IPR036397">
    <property type="entry name" value="RNaseH_sf"/>
</dbReference>
<dbReference type="SUPFAM" id="SSF53098">
    <property type="entry name" value="Ribonuclease H-like"/>
    <property type="match status" value="1"/>
</dbReference>
<dbReference type="AlphaFoldDB" id="A0A7Z0MQ11"/>
<organism evidence="1 2">
    <name type="scientific">Candidatus Methanofishera endochildressiae</name>
    <dbReference type="NCBI Taxonomy" id="2738884"/>
    <lineage>
        <taxon>Bacteria</taxon>
        <taxon>Pseudomonadati</taxon>
        <taxon>Pseudomonadota</taxon>
        <taxon>Gammaproteobacteria</taxon>
        <taxon>Candidatus Methanofishera</taxon>
    </lineage>
</organism>
<gene>
    <name evidence="1" type="ORF">H0A75_06320</name>
</gene>